<feature type="domain" description="RNase H type-1" evidence="3">
    <location>
        <begin position="4"/>
        <end position="136"/>
    </location>
</feature>
<evidence type="ECO:0000259" key="3">
    <source>
        <dbReference type="PROSITE" id="PS50879"/>
    </source>
</evidence>
<gene>
    <name evidence="4" type="ORF">SAMN00790413_06084</name>
</gene>
<sequence length="136" mass="14909">MPEDRPAVRLVANGACSGNPGPGGWACILTLDAHRKEPSGGETQTTQPHGTQRSARRLTRPARSTVVSDSRSVIGAFEKGGLGNSQRRTWKNVKNPDLWQALLLTAWPHTLTFEWVQGHAGHPENERADQLRRTSP</sequence>
<dbReference type="InterPro" id="IPR012337">
    <property type="entry name" value="RNaseH-like_sf"/>
</dbReference>
<dbReference type="Pfam" id="PF00075">
    <property type="entry name" value="RNase_H"/>
    <property type="match status" value="1"/>
</dbReference>
<dbReference type="Gene3D" id="3.30.420.10">
    <property type="entry name" value="Ribonuclease H-like superfamily/Ribonuclease H"/>
    <property type="match status" value="1"/>
</dbReference>
<dbReference type="EMBL" id="FWWU01000011">
    <property type="protein sequence ID" value="SMB97613.1"/>
    <property type="molecule type" value="Genomic_DNA"/>
</dbReference>
<keyword evidence="5" id="KW-1185">Reference proteome</keyword>
<dbReference type="STRING" id="695939.SAMN00790413_06084"/>
<dbReference type="AlphaFoldDB" id="A0A1W1VWI4"/>
<feature type="region of interest" description="Disordered" evidence="2">
    <location>
        <begin position="36"/>
        <end position="69"/>
    </location>
</feature>
<dbReference type="GO" id="GO:0003676">
    <property type="term" value="F:nucleic acid binding"/>
    <property type="evidence" value="ECO:0007669"/>
    <property type="project" value="InterPro"/>
</dbReference>
<evidence type="ECO:0000256" key="2">
    <source>
        <dbReference type="SAM" id="MobiDB-lite"/>
    </source>
</evidence>
<comment type="subunit">
    <text evidence="1">Monomer.</text>
</comment>
<evidence type="ECO:0000256" key="1">
    <source>
        <dbReference type="ARBA" id="ARBA00011245"/>
    </source>
</evidence>
<feature type="compositionally biased region" description="Polar residues" evidence="2">
    <location>
        <begin position="41"/>
        <end position="53"/>
    </location>
</feature>
<dbReference type="OrthoDB" id="7845843at2"/>
<evidence type="ECO:0000313" key="5">
    <source>
        <dbReference type="Proteomes" id="UP000192582"/>
    </source>
</evidence>
<dbReference type="InterPro" id="IPR022892">
    <property type="entry name" value="RNaseHI"/>
</dbReference>
<protein>
    <submittedName>
        <fullName evidence="4">Ribonuclease HI</fullName>
    </submittedName>
</protein>
<dbReference type="GO" id="GO:0004523">
    <property type="term" value="F:RNA-DNA hybrid ribonuclease activity"/>
    <property type="evidence" value="ECO:0007669"/>
    <property type="project" value="InterPro"/>
</dbReference>
<dbReference type="RefSeq" id="WP_084051399.1">
    <property type="nucleotide sequence ID" value="NZ_FWWU01000011.1"/>
</dbReference>
<dbReference type="CDD" id="cd09278">
    <property type="entry name" value="RNase_HI_prokaryote_like"/>
    <property type="match status" value="1"/>
</dbReference>
<evidence type="ECO:0000313" key="4">
    <source>
        <dbReference type="EMBL" id="SMB97613.1"/>
    </source>
</evidence>
<dbReference type="PROSITE" id="PS50879">
    <property type="entry name" value="RNASE_H_1"/>
    <property type="match status" value="1"/>
</dbReference>
<dbReference type="InterPro" id="IPR036397">
    <property type="entry name" value="RNaseH_sf"/>
</dbReference>
<accession>A0A1W1VWI4</accession>
<dbReference type="SUPFAM" id="SSF53098">
    <property type="entry name" value="Ribonuclease H-like"/>
    <property type="match status" value="1"/>
</dbReference>
<reference evidence="4 5" key="1">
    <citation type="submission" date="2017-04" db="EMBL/GenBank/DDBJ databases">
        <authorList>
            <person name="Afonso C.L."/>
            <person name="Miller P.J."/>
            <person name="Scott M.A."/>
            <person name="Spackman E."/>
            <person name="Goraichik I."/>
            <person name="Dimitrov K.M."/>
            <person name="Suarez D.L."/>
            <person name="Swayne D.E."/>
        </authorList>
    </citation>
    <scope>NUCLEOTIDE SEQUENCE [LARGE SCALE GENOMIC DNA]</scope>
    <source>
        <strain evidence="4 5">KR-140</strain>
    </source>
</reference>
<proteinExistence type="predicted"/>
<organism evidence="4 5">
    <name type="scientific">Deinococcus hopiensis KR-140</name>
    <dbReference type="NCBI Taxonomy" id="695939"/>
    <lineage>
        <taxon>Bacteria</taxon>
        <taxon>Thermotogati</taxon>
        <taxon>Deinococcota</taxon>
        <taxon>Deinococci</taxon>
        <taxon>Deinococcales</taxon>
        <taxon>Deinococcaceae</taxon>
        <taxon>Deinococcus</taxon>
    </lineage>
</organism>
<name>A0A1W1VWI4_9DEIO</name>
<dbReference type="InterPro" id="IPR002156">
    <property type="entry name" value="RNaseH_domain"/>
</dbReference>
<dbReference type="Proteomes" id="UP000192582">
    <property type="component" value="Unassembled WGS sequence"/>
</dbReference>